<keyword evidence="4" id="KW-0472">Membrane</keyword>
<reference evidence="6 7" key="1">
    <citation type="journal article" date="2009" name="Stand. Genomic Sci.">
        <title>Complete genome sequence of Slackia heliotrinireducens type strain (RHS 1).</title>
        <authorList>
            <person name="Pukall R."/>
            <person name="Lapidus A."/>
            <person name="Nolan M."/>
            <person name="Copeland A."/>
            <person name="Glavina Del Rio T."/>
            <person name="Lucas S."/>
            <person name="Chen F."/>
            <person name="Tice H."/>
            <person name="Cheng J.F."/>
            <person name="Chertkov O."/>
            <person name="Bruce D."/>
            <person name="Goodwin L."/>
            <person name="Kuske C."/>
            <person name="Brettin T."/>
            <person name="Detter J.C."/>
            <person name="Han C."/>
            <person name="Pitluck S."/>
            <person name="Pati A."/>
            <person name="Mavrommatis K."/>
            <person name="Ivanova N."/>
            <person name="Ovchinnikova G."/>
            <person name="Chen A."/>
            <person name="Palaniappan K."/>
            <person name="Schneider S."/>
            <person name="Rohde M."/>
            <person name="Chain P."/>
            <person name="D'haeseleer P."/>
            <person name="Goker M."/>
            <person name="Bristow J."/>
            <person name="Eisen J.A."/>
            <person name="Markowitz V."/>
            <person name="Kyrpides N.C."/>
            <person name="Klenk H.P."/>
            <person name="Hugenholtz P."/>
        </authorList>
    </citation>
    <scope>NUCLEOTIDE SEQUENCE [LARGE SCALE GENOMIC DNA]</scope>
    <source>
        <strain evidence="7">ATCC 29202 / DSM 20476 / NCTC 11029 / RHS 1</strain>
    </source>
</reference>
<dbReference type="SUPFAM" id="SSF46894">
    <property type="entry name" value="C-terminal effector domain of the bipartite response regulators"/>
    <property type="match status" value="1"/>
</dbReference>
<dbReference type="GO" id="GO:0003677">
    <property type="term" value="F:DNA binding"/>
    <property type="evidence" value="ECO:0007669"/>
    <property type="project" value="UniProtKB-KW"/>
</dbReference>
<keyword evidence="2 6" id="KW-0238">DNA-binding</keyword>
<feature type="transmembrane region" description="Helical" evidence="4">
    <location>
        <begin position="77"/>
        <end position="97"/>
    </location>
</feature>
<evidence type="ECO:0000313" key="7">
    <source>
        <dbReference type="Proteomes" id="UP000002026"/>
    </source>
</evidence>
<keyword evidence="3" id="KW-0804">Transcription</keyword>
<keyword evidence="4" id="KW-0812">Transmembrane</keyword>
<feature type="transmembrane region" description="Helical" evidence="4">
    <location>
        <begin position="197"/>
        <end position="215"/>
    </location>
</feature>
<dbReference type="STRING" id="471855.Shel_13310"/>
<evidence type="ECO:0000256" key="3">
    <source>
        <dbReference type="ARBA" id="ARBA00023163"/>
    </source>
</evidence>
<dbReference type="PROSITE" id="PS50043">
    <property type="entry name" value="HTH_LUXR_2"/>
    <property type="match status" value="1"/>
</dbReference>
<feature type="transmembrane region" description="Helical" evidence="4">
    <location>
        <begin position="103"/>
        <end position="122"/>
    </location>
</feature>
<dbReference type="InterPro" id="IPR016032">
    <property type="entry name" value="Sig_transdc_resp-reg_C-effctor"/>
</dbReference>
<dbReference type="Proteomes" id="UP000002026">
    <property type="component" value="Chromosome"/>
</dbReference>
<dbReference type="PANTHER" id="PTHR44688:SF16">
    <property type="entry name" value="DNA-BINDING TRANSCRIPTIONAL ACTIVATOR DEVR_DOSR"/>
    <property type="match status" value="1"/>
</dbReference>
<dbReference type="Gene3D" id="1.10.10.10">
    <property type="entry name" value="Winged helix-like DNA-binding domain superfamily/Winged helix DNA-binding domain"/>
    <property type="match status" value="1"/>
</dbReference>
<dbReference type="GO" id="GO:0006355">
    <property type="term" value="P:regulation of DNA-templated transcription"/>
    <property type="evidence" value="ECO:0007669"/>
    <property type="project" value="InterPro"/>
</dbReference>
<dbReference type="InterPro" id="IPR000792">
    <property type="entry name" value="Tscrpt_reg_LuxR_C"/>
</dbReference>
<dbReference type="AlphaFoldDB" id="C7N619"/>
<evidence type="ECO:0000256" key="4">
    <source>
        <dbReference type="SAM" id="Phobius"/>
    </source>
</evidence>
<gene>
    <name evidence="6" type="ordered locus">Shel_13310</name>
</gene>
<feature type="domain" description="HTH luxR-type" evidence="5">
    <location>
        <begin position="395"/>
        <end position="460"/>
    </location>
</feature>
<dbReference type="CDD" id="cd06170">
    <property type="entry name" value="LuxR_C_like"/>
    <property type="match status" value="1"/>
</dbReference>
<keyword evidence="1" id="KW-0805">Transcription regulation</keyword>
<dbReference type="PRINTS" id="PR00038">
    <property type="entry name" value="HTHLUXR"/>
</dbReference>
<dbReference type="EMBL" id="CP001684">
    <property type="protein sequence ID" value="ACV22354.1"/>
    <property type="molecule type" value="Genomic_DNA"/>
</dbReference>
<sequence length="469" mass="50105">MPQTETHTDQLSWRNAVGFACLLAFMYDVFYMGSNVILPVGTIGIERADMLAMLLGACLALIVFVENRKLRSVSTDVTANAVAGIVMAVAYAATVLFSNNTPLLLATDAVIGVGLAVGLTGWASRLASASPRLAADEVFLATGVAAALCFGTLCLPEGVARFVPIALPLVSFVLMVPARSAAVPTDMQEREDFSATMSTRIGAGIFFYGVSAGLMETFRANPDGPAAPLFAATAVILLLFCWAVLQSIWSDKPAERDAFGGMYRIALLVIMTGFLFQPVMTQSGVPGDTLVLAGFLGLCSCFVALFLATATVSGLDAPVLIARCFMAVFGGELAGIVIGNMFNTQNGTAITPYVAMATAGLFALIAYLFLFTDRSFGEMAVVVDDLDYADEARRRIIERSGLSARESEVFVLALRGHTNERIAQELYLAKSTVDTHLRRIYGKCGVHSRQELIDLAESEEQSLRTTTSR</sequence>
<dbReference type="SMART" id="SM00421">
    <property type="entry name" value="HTH_LUXR"/>
    <property type="match status" value="1"/>
</dbReference>
<dbReference type="eggNOG" id="COG2197">
    <property type="taxonomic scope" value="Bacteria"/>
</dbReference>
<feature type="transmembrane region" description="Helical" evidence="4">
    <location>
        <begin position="159"/>
        <end position="176"/>
    </location>
</feature>
<proteinExistence type="predicted"/>
<dbReference type="KEGG" id="shi:Shel_13310"/>
<dbReference type="Pfam" id="PF00196">
    <property type="entry name" value="GerE"/>
    <property type="match status" value="1"/>
</dbReference>
<name>C7N619_SLAHD</name>
<protein>
    <submittedName>
        <fullName evidence="6">Response regulator containing a CheY-like receiver domain and an HTH DNA-binding domain</fullName>
    </submittedName>
</protein>
<feature type="transmembrane region" description="Helical" evidence="4">
    <location>
        <begin position="261"/>
        <end position="278"/>
    </location>
</feature>
<feature type="transmembrane region" description="Helical" evidence="4">
    <location>
        <begin position="227"/>
        <end position="249"/>
    </location>
</feature>
<feature type="transmembrane region" description="Helical" evidence="4">
    <location>
        <begin position="290"/>
        <end position="308"/>
    </location>
</feature>
<dbReference type="HOGENOM" id="CLU_027066_2_0_11"/>
<keyword evidence="7" id="KW-1185">Reference proteome</keyword>
<evidence type="ECO:0000259" key="5">
    <source>
        <dbReference type="PROSITE" id="PS50043"/>
    </source>
</evidence>
<keyword evidence="4" id="KW-1133">Transmembrane helix</keyword>
<evidence type="ECO:0000256" key="2">
    <source>
        <dbReference type="ARBA" id="ARBA00023125"/>
    </source>
</evidence>
<feature type="transmembrane region" description="Helical" evidence="4">
    <location>
        <begin position="134"/>
        <end position="153"/>
    </location>
</feature>
<organism evidence="6 7">
    <name type="scientific">Slackia heliotrinireducens (strain ATCC 29202 / DSM 20476 / NCTC 11029 / RHS 1)</name>
    <name type="common">Peptococcus heliotrinreducens</name>
    <dbReference type="NCBI Taxonomy" id="471855"/>
    <lineage>
        <taxon>Bacteria</taxon>
        <taxon>Bacillati</taxon>
        <taxon>Actinomycetota</taxon>
        <taxon>Coriobacteriia</taxon>
        <taxon>Eggerthellales</taxon>
        <taxon>Eggerthellaceae</taxon>
        <taxon>Slackia</taxon>
    </lineage>
</organism>
<feature type="transmembrane region" description="Helical" evidence="4">
    <location>
        <begin position="320"/>
        <end position="338"/>
    </location>
</feature>
<dbReference type="PANTHER" id="PTHR44688">
    <property type="entry name" value="DNA-BINDING TRANSCRIPTIONAL ACTIVATOR DEVR_DOSR"/>
    <property type="match status" value="1"/>
</dbReference>
<feature type="transmembrane region" description="Helical" evidence="4">
    <location>
        <begin position="350"/>
        <end position="370"/>
    </location>
</feature>
<dbReference type="RefSeq" id="WP_012798456.1">
    <property type="nucleotide sequence ID" value="NC_013165.1"/>
</dbReference>
<evidence type="ECO:0000313" key="6">
    <source>
        <dbReference type="EMBL" id="ACV22354.1"/>
    </source>
</evidence>
<accession>C7N619</accession>
<feature type="transmembrane region" description="Helical" evidence="4">
    <location>
        <begin position="12"/>
        <end position="30"/>
    </location>
</feature>
<feature type="transmembrane region" description="Helical" evidence="4">
    <location>
        <begin position="50"/>
        <end position="65"/>
    </location>
</feature>
<evidence type="ECO:0000256" key="1">
    <source>
        <dbReference type="ARBA" id="ARBA00023015"/>
    </source>
</evidence>
<dbReference type="PROSITE" id="PS00622">
    <property type="entry name" value="HTH_LUXR_1"/>
    <property type="match status" value="1"/>
</dbReference>
<dbReference type="InterPro" id="IPR036388">
    <property type="entry name" value="WH-like_DNA-bd_sf"/>
</dbReference>